<evidence type="ECO:0000256" key="9">
    <source>
        <dbReference type="SAM" id="Phobius"/>
    </source>
</evidence>
<dbReference type="AlphaFoldDB" id="A0A7J6TIF6"/>
<feature type="transmembrane region" description="Helical" evidence="9">
    <location>
        <begin position="57"/>
        <end position="79"/>
    </location>
</feature>
<keyword evidence="5" id="KW-0256">Endoplasmic reticulum</keyword>
<keyword evidence="7 9" id="KW-0472">Membrane</keyword>
<dbReference type="GO" id="GO:0045047">
    <property type="term" value="P:protein targeting to ER"/>
    <property type="evidence" value="ECO:0007669"/>
    <property type="project" value="TreeGrafter"/>
</dbReference>
<reference evidence="10 11" key="1">
    <citation type="submission" date="2020-04" db="EMBL/GenBank/DDBJ databases">
        <title>Perkinsus olseni comparative genomics.</title>
        <authorList>
            <person name="Bogema D.R."/>
        </authorList>
    </citation>
    <scope>NUCLEOTIDE SEQUENCE [LARGE SCALE GENOMIC DNA]</scope>
    <source>
        <strain evidence="10">ATCC PRA-205</strain>
    </source>
</reference>
<dbReference type="EMBL" id="JABANM010007507">
    <property type="protein sequence ID" value="KAF4744140.1"/>
    <property type="molecule type" value="Genomic_DNA"/>
</dbReference>
<dbReference type="PANTHER" id="PTHR13202:SF0">
    <property type="entry name" value="SIGNAL PEPTIDASE COMPLEX SUBUNIT 1"/>
    <property type="match status" value="1"/>
</dbReference>
<evidence type="ECO:0000256" key="6">
    <source>
        <dbReference type="ARBA" id="ARBA00022989"/>
    </source>
</evidence>
<dbReference type="GO" id="GO:0006465">
    <property type="term" value="P:signal peptide processing"/>
    <property type="evidence" value="ECO:0007669"/>
    <property type="project" value="InterPro"/>
</dbReference>
<evidence type="ECO:0000256" key="7">
    <source>
        <dbReference type="ARBA" id="ARBA00023136"/>
    </source>
</evidence>
<gene>
    <name evidence="10" type="primary">SPCS1</name>
    <name evidence="10" type="ORF">FOZ62_009575</name>
</gene>
<sequence length="124" mass="14260">MHNWSNTARFHTTCHFHCSRNLYSVFTPCIGRIHVMGIVSFFRCLKEGKMDYEGQRKAFYIQLMLIITSGIIGFFYGYAVQRFLYTFYILSAGTALATVITLPSWPAFNRNPVKFLPVKGGKDD</sequence>
<keyword evidence="4 9" id="KW-0812">Transmembrane</keyword>
<evidence type="ECO:0000256" key="5">
    <source>
        <dbReference type="ARBA" id="ARBA00022824"/>
    </source>
</evidence>
<accession>A0A7J6TIF6</accession>
<evidence type="ECO:0000313" key="11">
    <source>
        <dbReference type="Proteomes" id="UP000574390"/>
    </source>
</evidence>
<comment type="similarity">
    <text evidence="2">Belongs to the SPCS1 family.</text>
</comment>
<feature type="transmembrane region" description="Helical" evidence="9">
    <location>
        <begin position="25"/>
        <end position="45"/>
    </location>
</feature>
<organism evidence="10 11">
    <name type="scientific">Perkinsus olseni</name>
    <name type="common">Perkinsus atlanticus</name>
    <dbReference type="NCBI Taxonomy" id="32597"/>
    <lineage>
        <taxon>Eukaryota</taxon>
        <taxon>Sar</taxon>
        <taxon>Alveolata</taxon>
        <taxon>Perkinsozoa</taxon>
        <taxon>Perkinsea</taxon>
        <taxon>Perkinsida</taxon>
        <taxon>Perkinsidae</taxon>
        <taxon>Perkinsus</taxon>
    </lineage>
</organism>
<dbReference type="GO" id="GO:0005787">
    <property type="term" value="C:signal peptidase complex"/>
    <property type="evidence" value="ECO:0007669"/>
    <property type="project" value="InterPro"/>
</dbReference>
<dbReference type="Pfam" id="PF06645">
    <property type="entry name" value="SPC12"/>
    <property type="match status" value="1"/>
</dbReference>
<comment type="subcellular location">
    <subcellularLocation>
        <location evidence="1">Endoplasmic reticulum membrane</location>
        <topology evidence="1">Multi-pass membrane protein</topology>
    </subcellularLocation>
</comment>
<evidence type="ECO:0000256" key="1">
    <source>
        <dbReference type="ARBA" id="ARBA00004477"/>
    </source>
</evidence>
<dbReference type="PANTHER" id="PTHR13202">
    <property type="entry name" value="MICROSOMAL SIGNAL PEPTIDASE 12 KDA SUBUNIT"/>
    <property type="match status" value="1"/>
</dbReference>
<proteinExistence type="inferred from homology"/>
<evidence type="ECO:0000256" key="4">
    <source>
        <dbReference type="ARBA" id="ARBA00022692"/>
    </source>
</evidence>
<evidence type="ECO:0000313" key="10">
    <source>
        <dbReference type="EMBL" id="KAF4744140.1"/>
    </source>
</evidence>
<dbReference type="Proteomes" id="UP000574390">
    <property type="component" value="Unassembled WGS sequence"/>
</dbReference>
<protein>
    <recommendedName>
        <fullName evidence="3">Signal peptidase complex subunit 1</fullName>
    </recommendedName>
</protein>
<evidence type="ECO:0000256" key="3">
    <source>
        <dbReference type="ARBA" id="ARBA00017059"/>
    </source>
</evidence>
<evidence type="ECO:0000256" key="2">
    <source>
        <dbReference type="ARBA" id="ARBA00005245"/>
    </source>
</evidence>
<feature type="transmembrane region" description="Helical" evidence="9">
    <location>
        <begin position="85"/>
        <end position="105"/>
    </location>
</feature>
<keyword evidence="6 9" id="KW-1133">Transmembrane helix</keyword>
<evidence type="ECO:0000256" key="8">
    <source>
        <dbReference type="ARBA" id="ARBA00045204"/>
    </source>
</evidence>
<comment type="function">
    <text evidence="8">Component of the signal peptidase complex (SPC) which catalyzes the cleavage of N-terminal signal sequences from nascent proteins as they are translocated into the lumen of the endoplasmic reticulum. Dispensable for SPC enzymatic activity.</text>
</comment>
<name>A0A7J6TIF6_PEROL</name>
<dbReference type="InterPro" id="IPR009542">
    <property type="entry name" value="Spc1/SPCS1"/>
</dbReference>
<comment type="caution">
    <text evidence="10">The sequence shown here is derived from an EMBL/GenBank/DDBJ whole genome shotgun (WGS) entry which is preliminary data.</text>
</comment>